<dbReference type="AlphaFoldDB" id="D4E5B3"/>
<dbReference type="Proteomes" id="UP000005723">
    <property type="component" value="Unassembled WGS sequence"/>
</dbReference>
<reference evidence="2 3" key="1">
    <citation type="submission" date="2010-01" db="EMBL/GenBank/DDBJ databases">
        <authorList>
            <person name="Muzny D."/>
            <person name="Qin X."/>
            <person name="Deng J."/>
            <person name="Jiang H."/>
            <person name="Liu Y."/>
            <person name="Qu J."/>
            <person name="Song X.-Z."/>
            <person name="Zhang L."/>
            <person name="Thornton R."/>
            <person name="Coyle M."/>
            <person name="Francisco L."/>
            <person name="Jackson L."/>
            <person name="Javaid M."/>
            <person name="Korchina V."/>
            <person name="Kovar C."/>
            <person name="Mata R."/>
            <person name="Mathew T."/>
            <person name="Ngo R."/>
            <person name="Nguyen L."/>
            <person name="Nguyen N."/>
            <person name="Okwuonu G."/>
            <person name="Ongeri F."/>
            <person name="Pham C."/>
            <person name="Simmons D."/>
            <person name="Wilczek-Boney K."/>
            <person name="Hale W."/>
            <person name="Jakkamsetti A."/>
            <person name="Pham P."/>
            <person name="Ruth R."/>
            <person name="San Lucas F."/>
            <person name="Warren J."/>
            <person name="Zhang J."/>
            <person name="Zhao Z."/>
            <person name="Zhou C."/>
            <person name="Zhu D."/>
            <person name="Lee S."/>
            <person name="Bess C."/>
            <person name="Blankenburg K."/>
            <person name="Forbes L."/>
            <person name="Fu Q."/>
            <person name="Gubbala S."/>
            <person name="Hirani K."/>
            <person name="Jayaseelan J.C."/>
            <person name="Lara F."/>
            <person name="Munidasa M."/>
            <person name="Palculict T."/>
            <person name="Patil S."/>
            <person name="Pu L.-L."/>
            <person name="Saada N."/>
            <person name="Tang L."/>
            <person name="Weissenberger G."/>
            <person name="Zhu Y."/>
            <person name="Hemphill L."/>
            <person name="Shang Y."/>
            <person name="Youmans B."/>
            <person name="Ayvaz T."/>
            <person name="Ross M."/>
            <person name="Santibanez J."/>
            <person name="Aqrawi P."/>
            <person name="Gross S."/>
            <person name="Joshi V."/>
            <person name="Fowler G."/>
            <person name="Nazareth L."/>
            <person name="Reid J."/>
            <person name="Worley K."/>
            <person name="Petrosino J."/>
            <person name="Highlander S."/>
            <person name="Gibbs R."/>
        </authorList>
    </citation>
    <scope>NUCLEOTIDE SEQUENCE [LARGE SCALE GENOMIC DNA]</scope>
    <source>
        <strain evidence="2 3">DSM 4582</strain>
    </source>
</reference>
<evidence type="ECO:0000313" key="3">
    <source>
        <dbReference type="Proteomes" id="UP000005723"/>
    </source>
</evidence>
<keyword evidence="1" id="KW-1133">Transmembrane helix</keyword>
<feature type="transmembrane region" description="Helical" evidence="1">
    <location>
        <begin position="7"/>
        <end position="24"/>
    </location>
</feature>
<accession>D4E5B3</accession>
<comment type="caution">
    <text evidence="2">The sequence shown here is derived from an EMBL/GenBank/DDBJ whole genome shotgun (WGS) entry which is preliminary data.</text>
</comment>
<evidence type="ECO:0000256" key="1">
    <source>
        <dbReference type="SAM" id="Phobius"/>
    </source>
</evidence>
<keyword evidence="1" id="KW-0812">Transmembrane</keyword>
<gene>
    <name evidence="2" type="ORF">HMPREF0758_3363</name>
</gene>
<dbReference type="STRING" id="667129.HMPREF0758_3363"/>
<dbReference type="HOGENOM" id="CLU_3276554_0_0_6"/>
<keyword evidence="1" id="KW-0472">Membrane</keyword>
<proteinExistence type="predicted"/>
<protein>
    <submittedName>
        <fullName evidence="2">Uncharacterized protein</fullName>
    </submittedName>
</protein>
<keyword evidence="3" id="KW-1185">Reference proteome</keyword>
<organism evidence="2 3">
    <name type="scientific">Serratia odorifera DSM 4582</name>
    <dbReference type="NCBI Taxonomy" id="667129"/>
    <lineage>
        <taxon>Bacteria</taxon>
        <taxon>Pseudomonadati</taxon>
        <taxon>Pseudomonadota</taxon>
        <taxon>Gammaproteobacteria</taxon>
        <taxon>Enterobacterales</taxon>
        <taxon>Yersiniaceae</taxon>
        <taxon>Serratia</taxon>
    </lineage>
</organism>
<name>D4E5B3_SEROD</name>
<sequence length="41" mass="4957">MDRKARVYFNALFYLYFETLINLFNTQKYCPKNSNSVVSKE</sequence>
<evidence type="ECO:0000313" key="2">
    <source>
        <dbReference type="EMBL" id="EFE94929.1"/>
    </source>
</evidence>
<dbReference type="EMBL" id="ADBY01000050">
    <property type="protein sequence ID" value="EFE94929.1"/>
    <property type="molecule type" value="Genomic_DNA"/>
</dbReference>